<evidence type="ECO:0000313" key="1">
    <source>
        <dbReference type="EMBL" id="AAM79328.1"/>
    </source>
</evidence>
<name>A0A0H2UU91_STRP3</name>
<dbReference type="AlphaFoldDB" id="A0A0H2UU91"/>
<dbReference type="KEGG" id="spg:SpyM3_0721"/>
<dbReference type="HOGENOM" id="CLU_2810672_0_0_9"/>
<evidence type="ECO:0000313" key="2">
    <source>
        <dbReference type="Proteomes" id="UP000000564"/>
    </source>
</evidence>
<dbReference type="EMBL" id="AE014074">
    <property type="protein sequence ID" value="AAM79328.1"/>
    <property type="molecule type" value="Genomic_DNA"/>
</dbReference>
<reference evidence="1 2" key="1">
    <citation type="journal article" date="2002" name="Proc. Natl. Acad. Sci. U.S.A.">
        <title>Genome sequence of a serotype M3 strain of group A Streptococcus: phage-encoded toxins, the high-virulence phenotype, and clone emergence.</title>
        <authorList>
            <person name="Beres S.B."/>
            <person name="Sylva G.L."/>
            <person name="Barbian K.D."/>
            <person name="Lei B."/>
            <person name="Hoff J.S."/>
            <person name="Mammarella N.D."/>
            <person name="Liu M.Y."/>
            <person name="Smoot J.C."/>
            <person name="Porcella S.F."/>
            <person name="Parkins L.D."/>
            <person name="Campbell D.S."/>
            <person name="Smith T.M."/>
            <person name="McCormick J.K."/>
            <person name="Leung D.Y."/>
            <person name="Schlievert P.M."/>
            <person name="Musser J.M."/>
        </authorList>
    </citation>
    <scope>NUCLEOTIDE SEQUENCE [LARGE SCALE GENOMIC DNA]</scope>
    <source>
        <strain evidence="2">ATCC BAA-595 / MGAS315</strain>
    </source>
</reference>
<protein>
    <submittedName>
        <fullName evidence="1">Uncharacterized protein</fullName>
    </submittedName>
</protein>
<sequence>MFLFPYFLLSSKIKGLKKRPYPNRPINSSKVMIFSFFSDAPKTANKSCQSVSMTSFTDMPKSERIMS</sequence>
<accession>A0A0H2UU91</accession>
<organism evidence="1 2">
    <name type="scientific">Streptococcus pyogenes serotype M3 (strain ATCC BAA-595 / MGAS315)</name>
    <dbReference type="NCBI Taxonomy" id="198466"/>
    <lineage>
        <taxon>Bacteria</taxon>
        <taxon>Bacillati</taxon>
        <taxon>Bacillota</taxon>
        <taxon>Bacilli</taxon>
        <taxon>Lactobacillales</taxon>
        <taxon>Streptococcaceae</taxon>
        <taxon>Streptococcus</taxon>
    </lineage>
</organism>
<proteinExistence type="predicted"/>
<gene>
    <name evidence="1" type="ordered locus">SpyM3_0721</name>
</gene>
<dbReference type="Proteomes" id="UP000000564">
    <property type="component" value="Chromosome"/>
</dbReference>